<evidence type="ECO:0000256" key="6">
    <source>
        <dbReference type="RuleBase" id="RU000382"/>
    </source>
</evidence>
<dbReference type="InterPro" id="IPR015424">
    <property type="entry name" value="PyrdxlP-dep_Trfase"/>
</dbReference>
<dbReference type="GO" id="GO:0019752">
    <property type="term" value="P:carboxylic acid metabolic process"/>
    <property type="evidence" value="ECO:0007669"/>
    <property type="project" value="InterPro"/>
</dbReference>
<dbReference type="OMA" id="HMSENDI"/>
<sequence>MRRLPIILLFPPPWKVICCHIGRNANSRLSTVVSTWNSNPAGTELETVVLDWFGRAMEIPKGFLKLHPGSAGGSVVLSSGSESILISMIAARSRAIQNLKGSSNLHESFFLPQLVAYCSKDANSSVEKAAKISLVQIRIIDVDKFGRFRTDLLKKAIEEDLETGLVPFYVLATVGTTICCAFDDIYSIGEICQRNNVWFHVDGSYGGNSFILPEMRKYSKGLQYADSFNVNSSKALLVTIEFAALYVRDMKFLEEALSVNRVYFPREHEETTDFRHYGISLSRRMRGLKFWFVMRLYGIEGLQKHLRNLMSLAQKLEELVKEDDRFTVCNDVSFTTICFRLKAPNDVNKD</sequence>
<keyword evidence="8" id="KW-1185">Reference proteome</keyword>
<dbReference type="PANTHER" id="PTHR11999">
    <property type="entry name" value="GROUP II PYRIDOXAL-5-PHOSPHATE DECARBOXYLASE"/>
    <property type="match status" value="1"/>
</dbReference>
<dbReference type="InterPro" id="IPR002129">
    <property type="entry name" value="PyrdxlP-dep_de-COase"/>
</dbReference>
<dbReference type="AlphaFoldDB" id="T1GEZ3"/>
<evidence type="ECO:0000256" key="2">
    <source>
        <dbReference type="ARBA" id="ARBA00009533"/>
    </source>
</evidence>
<evidence type="ECO:0000256" key="4">
    <source>
        <dbReference type="ARBA" id="ARBA00023239"/>
    </source>
</evidence>
<dbReference type="InterPro" id="IPR015421">
    <property type="entry name" value="PyrdxlP-dep_Trfase_major"/>
</dbReference>
<dbReference type="GO" id="GO:0005737">
    <property type="term" value="C:cytoplasm"/>
    <property type="evidence" value="ECO:0007669"/>
    <property type="project" value="TreeGrafter"/>
</dbReference>
<dbReference type="InterPro" id="IPR010977">
    <property type="entry name" value="Aromatic_deC"/>
</dbReference>
<dbReference type="EMBL" id="CAQQ02004470">
    <property type="status" value="NOT_ANNOTATED_CDS"/>
    <property type="molecule type" value="Genomic_DNA"/>
</dbReference>
<dbReference type="Proteomes" id="UP000015102">
    <property type="component" value="Unassembled WGS sequence"/>
</dbReference>
<organism evidence="7 8">
    <name type="scientific">Megaselia scalaris</name>
    <name type="common">Humpbacked fly</name>
    <name type="synonym">Phora scalaris</name>
    <dbReference type="NCBI Taxonomy" id="36166"/>
    <lineage>
        <taxon>Eukaryota</taxon>
        <taxon>Metazoa</taxon>
        <taxon>Ecdysozoa</taxon>
        <taxon>Arthropoda</taxon>
        <taxon>Hexapoda</taxon>
        <taxon>Insecta</taxon>
        <taxon>Pterygota</taxon>
        <taxon>Neoptera</taxon>
        <taxon>Endopterygota</taxon>
        <taxon>Diptera</taxon>
        <taxon>Brachycera</taxon>
        <taxon>Muscomorpha</taxon>
        <taxon>Platypezoidea</taxon>
        <taxon>Phoridae</taxon>
        <taxon>Megaseliini</taxon>
        <taxon>Megaselia</taxon>
    </lineage>
</organism>
<dbReference type="Gene3D" id="3.90.1150.10">
    <property type="entry name" value="Aspartate Aminotransferase, domain 1"/>
    <property type="match status" value="1"/>
</dbReference>
<dbReference type="SUPFAM" id="SSF53383">
    <property type="entry name" value="PLP-dependent transferases"/>
    <property type="match status" value="1"/>
</dbReference>
<comment type="similarity">
    <text evidence="2 6">Belongs to the group II decarboxylase family.</text>
</comment>
<dbReference type="GO" id="GO:0006520">
    <property type="term" value="P:amino acid metabolic process"/>
    <property type="evidence" value="ECO:0007669"/>
    <property type="project" value="InterPro"/>
</dbReference>
<accession>T1GEZ3</accession>
<dbReference type="PANTHER" id="PTHR11999:SF76">
    <property type="entry name" value="FI02861P"/>
    <property type="match status" value="1"/>
</dbReference>
<dbReference type="EnsemblMetazoa" id="MESCA001920-RA">
    <property type="protein sequence ID" value="MESCA001920-PA"/>
    <property type="gene ID" value="MESCA001920"/>
</dbReference>
<comment type="cofactor">
    <cofactor evidence="1 5 6">
        <name>pyridoxal 5'-phosphate</name>
        <dbReference type="ChEBI" id="CHEBI:597326"/>
    </cofactor>
</comment>
<dbReference type="GO" id="GO:0016831">
    <property type="term" value="F:carboxy-lyase activity"/>
    <property type="evidence" value="ECO:0007669"/>
    <property type="project" value="InterPro"/>
</dbReference>
<evidence type="ECO:0000313" key="8">
    <source>
        <dbReference type="Proteomes" id="UP000015102"/>
    </source>
</evidence>
<dbReference type="HOGENOM" id="CLU_011856_3_1_1"/>
<evidence type="ECO:0000256" key="5">
    <source>
        <dbReference type="PIRSR" id="PIRSR602129-50"/>
    </source>
</evidence>
<keyword evidence="3 5" id="KW-0663">Pyridoxal phosphate</keyword>
<protein>
    <recommendedName>
        <fullName evidence="9">Aromatic-L-amino-acid decarboxylase</fullName>
    </recommendedName>
</protein>
<dbReference type="PRINTS" id="PR00800">
    <property type="entry name" value="YHDCRBOXLASE"/>
</dbReference>
<evidence type="ECO:0008006" key="9">
    <source>
        <dbReference type="Google" id="ProtNLM"/>
    </source>
</evidence>
<dbReference type="Pfam" id="PF00282">
    <property type="entry name" value="Pyridoxal_deC"/>
    <property type="match status" value="1"/>
</dbReference>
<evidence type="ECO:0000313" key="7">
    <source>
        <dbReference type="EnsemblMetazoa" id="MESCA001920-PA"/>
    </source>
</evidence>
<name>T1GEZ3_MEGSC</name>
<evidence type="ECO:0000256" key="1">
    <source>
        <dbReference type="ARBA" id="ARBA00001933"/>
    </source>
</evidence>
<evidence type="ECO:0000256" key="3">
    <source>
        <dbReference type="ARBA" id="ARBA00022898"/>
    </source>
</evidence>
<feature type="modified residue" description="N6-(pyridoxal phosphate)lysine" evidence="5">
    <location>
        <position position="234"/>
    </location>
</feature>
<dbReference type="GO" id="GO:0030170">
    <property type="term" value="F:pyridoxal phosphate binding"/>
    <property type="evidence" value="ECO:0007669"/>
    <property type="project" value="InterPro"/>
</dbReference>
<dbReference type="Gene3D" id="3.40.640.10">
    <property type="entry name" value="Type I PLP-dependent aspartate aminotransferase-like (Major domain)"/>
    <property type="match status" value="1"/>
</dbReference>
<keyword evidence="4 6" id="KW-0456">Lyase</keyword>
<reference evidence="7" key="2">
    <citation type="submission" date="2015-06" db="UniProtKB">
        <authorList>
            <consortium name="EnsemblMetazoa"/>
        </authorList>
    </citation>
    <scope>IDENTIFICATION</scope>
</reference>
<reference evidence="8" key="1">
    <citation type="submission" date="2013-02" db="EMBL/GenBank/DDBJ databases">
        <authorList>
            <person name="Hughes D."/>
        </authorList>
    </citation>
    <scope>NUCLEOTIDE SEQUENCE</scope>
    <source>
        <strain>Durham</strain>
        <strain evidence="8">NC isolate 2 -- Noor lab</strain>
    </source>
</reference>
<dbReference type="InterPro" id="IPR015422">
    <property type="entry name" value="PyrdxlP-dep_Trfase_small"/>
</dbReference>
<dbReference type="STRING" id="36166.T1GEZ3"/>
<proteinExistence type="inferred from homology"/>